<reference evidence="6" key="1">
    <citation type="submission" date="2013-04" db="EMBL/GenBank/DDBJ databases">
        <authorList>
            <person name="Qu J."/>
            <person name="Murali S.C."/>
            <person name="Bandaranaike D."/>
            <person name="Bellair M."/>
            <person name="Blankenburg K."/>
            <person name="Chao H."/>
            <person name="Dinh H."/>
            <person name="Doddapaneni H."/>
            <person name="Downs B."/>
            <person name="Dugan-Rocha S."/>
            <person name="Elkadiri S."/>
            <person name="Gnanaolivu R.D."/>
            <person name="Hernandez B."/>
            <person name="Javaid M."/>
            <person name="Jayaseelan J.C."/>
            <person name="Lee S."/>
            <person name="Li M."/>
            <person name="Ming W."/>
            <person name="Munidasa M."/>
            <person name="Muniz J."/>
            <person name="Nguyen L."/>
            <person name="Ongeri F."/>
            <person name="Osuji N."/>
            <person name="Pu L.-L."/>
            <person name="Puazo M."/>
            <person name="Qu C."/>
            <person name="Quiroz J."/>
            <person name="Raj R."/>
            <person name="Weissenberger G."/>
            <person name="Xin Y."/>
            <person name="Zou X."/>
            <person name="Han Y."/>
            <person name="Richards S."/>
            <person name="Worley K."/>
            <person name="Muzny D."/>
            <person name="Gibbs R."/>
        </authorList>
    </citation>
    <scope>NUCLEOTIDE SEQUENCE</scope>
    <source>
        <strain evidence="6">Sampled in the wild</strain>
    </source>
</reference>
<evidence type="ECO:0000256" key="3">
    <source>
        <dbReference type="ARBA" id="ARBA00022989"/>
    </source>
</evidence>
<dbReference type="Proteomes" id="UP000792457">
    <property type="component" value="Unassembled WGS sequence"/>
</dbReference>
<organism evidence="6 7">
    <name type="scientific">Ladona fulva</name>
    <name type="common">Scarce chaser dragonfly</name>
    <name type="synonym">Libellula fulva</name>
    <dbReference type="NCBI Taxonomy" id="123851"/>
    <lineage>
        <taxon>Eukaryota</taxon>
        <taxon>Metazoa</taxon>
        <taxon>Ecdysozoa</taxon>
        <taxon>Arthropoda</taxon>
        <taxon>Hexapoda</taxon>
        <taxon>Insecta</taxon>
        <taxon>Pterygota</taxon>
        <taxon>Palaeoptera</taxon>
        <taxon>Odonata</taxon>
        <taxon>Epiprocta</taxon>
        <taxon>Anisoptera</taxon>
        <taxon>Libelluloidea</taxon>
        <taxon>Libellulidae</taxon>
        <taxon>Ladona</taxon>
    </lineage>
</organism>
<comment type="caution">
    <text evidence="6">The sequence shown here is derived from an EMBL/GenBank/DDBJ whole genome shotgun (WGS) entry which is preliminary data.</text>
</comment>
<keyword evidence="3 5" id="KW-1133">Transmembrane helix</keyword>
<name>A0A8K0NYU4_LADFU</name>
<reference evidence="6" key="2">
    <citation type="submission" date="2017-10" db="EMBL/GenBank/DDBJ databases">
        <title>Ladona fulva Genome sequencing and assembly.</title>
        <authorList>
            <person name="Murali S."/>
            <person name="Richards S."/>
            <person name="Bandaranaike D."/>
            <person name="Bellair M."/>
            <person name="Blankenburg K."/>
            <person name="Chao H."/>
            <person name="Dinh H."/>
            <person name="Doddapaneni H."/>
            <person name="Dugan-Rocha S."/>
            <person name="Elkadiri S."/>
            <person name="Gnanaolivu R."/>
            <person name="Hernandez B."/>
            <person name="Skinner E."/>
            <person name="Javaid M."/>
            <person name="Lee S."/>
            <person name="Li M."/>
            <person name="Ming W."/>
            <person name="Munidasa M."/>
            <person name="Muniz J."/>
            <person name="Nguyen L."/>
            <person name="Hughes D."/>
            <person name="Osuji N."/>
            <person name="Pu L.-L."/>
            <person name="Puazo M."/>
            <person name="Qu C."/>
            <person name="Quiroz J."/>
            <person name="Raj R."/>
            <person name="Weissenberger G."/>
            <person name="Xin Y."/>
            <person name="Zou X."/>
            <person name="Han Y."/>
            <person name="Worley K."/>
            <person name="Muzny D."/>
            <person name="Gibbs R."/>
        </authorList>
    </citation>
    <scope>NUCLEOTIDE SEQUENCE</scope>
    <source>
        <strain evidence="6">Sampled in the wild</strain>
    </source>
</reference>
<dbReference type="GO" id="GO:0022841">
    <property type="term" value="F:potassium ion leak channel activity"/>
    <property type="evidence" value="ECO:0007669"/>
    <property type="project" value="TreeGrafter"/>
</dbReference>
<proteinExistence type="predicted"/>
<keyword evidence="2 5" id="KW-0812">Transmembrane</keyword>
<dbReference type="Gene3D" id="1.10.287.70">
    <property type="match status" value="1"/>
</dbReference>
<dbReference type="GO" id="GO:0005886">
    <property type="term" value="C:plasma membrane"/>
    <property type="evidence" value="ECO:0007669"/>
    <property type="project" value="TreeGrafter"/>
</dbReference>
<evidence type="ECO:0000256" key="1">
    <source>
        <dbReference type="ARBA" id="ARBA00004141"/>
    </source>
</evidence>
<dbReference type="GO" id="GO:0030322">
    <property type="term" value="P:stabilization of membrane potential"/>
    <property type="evidence" value="ECO:0007669"/>
    <property type="project" value="TreeGrafter"/>
</dbReference>
<accession>A0A8K0NYU4</accession>
<keyword evidence="7" id="KW-1185">Reference proteome</keyword>
<evidence type="ECO:0000256" key="5">
    <source>
        <dbReference type="SAM" id="Phobius"/>
    </source>
</evidence>
<dbReference type="PANTHER" id="PTHR11003">
    <property type="entry name" value="POTASSIUM CHANNEL, SUBFAMILY K"/>
    <property type="match status" value="1"/>
</dbReference>
<comment type="subcellular location">
    <subcellularLocation>
        <location evidence="1">Membrane</location>
        <topology evidence="1">Multi-pass membrane protein</topology>
    </subcellularLocation>
</comment>
<feature type="transmembrane region" description="Helical" evidence="5">
    <location>
        <begin position="34"/>
        <end position="55"/>
    </location>
</feature>
<protein>
    <recommendedName>
        <fullName evidence="8">Potassium channel subfamily K member 13</fullName>
    </recommendedName>
</protein>
<dbReference type="SUPFAM" id="SSF81324">
    <property type="entry name" value="Voltage-gated potassium channels"/>
    <property type="match status" value="1"/>
</dbReference>
<sequence length="187" mass="20564">MGFGPAISAAGSRGRAGAGGGGETADGGVDNARFLLLAVVLVIYMLAGAALFQYLEEDSELKVDRDFWKLYEDFQKRMENGTLDMGRVRELLHAYGNATTAGSIDRRRRWDFAGSFHFVGTIVSTIGKWIGFGIFSGSWEHQPQAIVDEDCSSQMVVIPNLKLLYHRGRFLFPCFGVVMSVRHFCGG</sequence>
<dbReference type="OrthoDB" id="297496at2759"/>
<dbReference type="GO" id="GO:0015271">
    <property type="term" value="F:outward rectifier potassium channel activity"/>
    <property type="evidence" value="ECO:0007669"/>
    <property type="project" value="TreeGrafter"/>
</dbReference>
<dbReference type="InterPro" id="IPR003280">
    <property type="entry name" value="2pore_dom_K_chnl"/>
</dbReference>
<evidence type="ECO:0000313" key="6">
    <source>
        <dbReference type="EMBL" id="KAG8226777.1"/>
    </source>
</evidence>
<dbReference type="PANTHER" id="PTHR11003:SF10">
    <property type="entry name" value="POTASSIUM CHANNEL DOMAIN-CONTAINING PROTEIN"/>
    <property type="match status" value="1"/>
</dbReference>
<evidence type="ECO:0000256" key="2">
    <source>
        <dbReference type="ARBA" id="ARBA00022692"/>
    </source>
</evidence>
<keyword evidence="4 5" id="KW-0472">Membrane</keyword>
<dbReference type="EMBL" id="KZ308296">
    <property type="protein sequence ID" value="KAG8226777.1"/>
    <property type="molecule type" value="Genomic_DNA"/>
</dbReference>
<evidence type="ECO:0000256" key="4">
    <source>
        <dbReference type="ARBA" id="ARBA00023136"/>
    </source>
</evidence>
<dbReference type="AlphaFoldDB" id="A0A8K0NYU4"/>
<gene>
    <name evidence="6" type="ORF">J437_LFUL006301</name>
</gene>
<evidence type="ECO:0008006" key="8">
    <source>
        <dbReference type="Google" id="ProtNLM"/>
    </source>
</evidence>
<evidence type="ECO:0000313" key="7">
    <source>
        <dbReference type="Proteomes" id="UP000792457"/>
    </source>
</evidence>